<feature type="compositionally biased region" description="Basic and acidic residues" evidence="1">
    <location>
        <begin position="264"/>
        <end position="276"/>
    </location>
</feature>
<feature type="region of interest" description="Disordered" evidence="1">
    <location>
        <begin position="675"/>
        <end position="798"/>
    </location>
</feature>
<reference evidence="2 3" key="1">
    <citation type="submission" date="2018-03" db="EMBL/GenBank/DDBJ databases">
        <title>Genomes of Pezizomycetes fungi and the evolution of truffles.</title>
        <authorList>
            <person name="Murat C."/>
            <person name="Payen T."/>
            <person name="Noel B."/>
            <person name="Kuo A."/>
            <person name="Martin F.M."/>
        </authorList>
    </citation>
    <scope>NUCLEOTIDE SEQUENCE [LARGE SCALE GENOMIC DNA]</scope>
    <source>
        <strain evidence="2">091103-1</strain>
    </source>
</reference>
<comment type="caution">
    <text evidence="2">The sequence shown here is derived from an EMBL/GenBank/DDBJ whole genome shotgun (WGS) entry which is preliminary data.</text>
</comment>
<gene>
    <name evidence="2" type="ORF">C7212DRAFT_278598</name>
</gene>
<dbReference type="EMBL" id="PYWC01000024">
    <property type="protein sequence ID" value="PWW77329.1"/>
    <property type="molecule type" value="Genomic_DNA"/>
</dbReference>
<feature type="compositionally biased region" description="Basic and acidic residues" evidence="1">
    <location>
        <begin position="782"/>
        <end position="791"/>
    </location>
</feature>
<organism evidence="2 3">
    <name type="scientific">Tuber magnatum</name>
    <name type="common">white Piedmont truffle</name>
    <dbReference type="NCBI Taxonomy" id="42249"/>
    <lineage>
        <taxon>Eukaryota</taxon>
        <taxon>Fungi</taxon>
        <taxon>Dikarya</taxon>
        <taxon>Ascomycota</taxon>
        <taxon>Pezizomycotina</taxon>
        <taxon>Pezizomycetes</taxon>
        <taxon>Pezizales</taxon>
        <taxon>Tuberaceae</taxon>
        <taxon>Tuber</taxon>
    </lineage>
</organism>
<feature type="region of interest" description="Disordered" evidence="1">
    <location>
        <begin position="515"/>
        <end position="547"/>
    </location>
</feature>
<evidence type="ECO:0000256" key="1">
    <source>
        <dbReference type="SAM" id="MobiDB-lite"/>
    </source>
</evidence>
<feature type="region of interest" description="Disordered" evidence="1">
    <location>
        <begin position="473"/>
        <end position="502"/>
    </location>
</feature>
<sequence>MSYSAISQTSYRRRSSVASSVSSDASYLPPKLQLLNLEAPSPPLDPESRPVQTEHSSTDRVMSLVKSSVRLDAPYELVGDSSDEEGELRSGWEAQGNNATGDNERADGKRMSGDMNTEVDGAFSGMGREGNVGSGVDVSDSPRSRSDSASQGATPLVNHGDHRTELEIAEHDLRLELNLDGRADINSQQRGDVSDSQTARDAYRPYQHHITRGSTSSHRLPPLPVSANILDPEDQTFGFTTSPEDVHPAFRHSQSYPELPPPPEADHARERHEHRPATSATNIGDLFEDFDGVHFNLDHPSNQFSVAPPPPPPHLHRQRQSQHSIHQSSSHSHSGSQGSSNLVFYPAPVPAMLNLPPTLSKPKPAANNRNSRHIPDNVDLTNNRRSVGYPGAGASGPTPEKDAHRRSVANLDQVATLDQVANRRSIANLPPALRASQFFDTQSIPQIEVKEDSAVATLDSILDASAKAPPAAFTDHPIAGGAVPLGPNRNRSSMHLGPGPNNNYRNSVAITVKLHPGESPRSSMEDETREDARTHLNPETSEYYDAGNQRRYSGISEDFVPQPDPDLGGGLPTTLLAELESRKAQQRLRNRTAASAFPGGIRSTLLQLDAVAQVQKEARSKKKTHLAWEDPGDVDEDDDQDADVPLGLLYPVAPSAQKRRDEEVPLGLLMKRQMEDAEPLSKRRERLRGQNGHVVQPQPRRFLDVPGLGGGSEASAADADEEVEGETLKDRMKRLKERKEFGTGTLGMEFTSPSEANGPAAKQERAPPAEEETLAQRRRRLKQQEATKRESSLLQQEVRNRRSMMDLLHRANNRPQSYYSQAGSNAGYLQPQPHMGGLMGSQYNMQMGRGMPMPMQMQAPMPMSMGGTGEVILDPKQREVVERWRASVM</sequence>
<feature type="region of interest" description="Disordered" evidence="1">
    <location>
        <begin position="1"/>
        <end position="162"/>
    </location>
</feature>
<feature type="region of interest" description="Disordered" evidence="1">
    <location>
        <begin position="298"/>
        <end position="343"/>
    </location>
</feature>
<feature type="compositionally biased region" description="Polar residues" evidence="1">
    <location>
        <begin position="186"/>
        <end position="199"/>
    </location>
</feature>
<feature type="region of interest" description="Disordered" evidence="1">
    <location>
        <begin position="355"/>
        <end position="405"/>
    </location>
</feature>
<dbReference type="STRING" id="42249.A0A317SSE7"/>
<protein>
    <submittedName>
        <fullName evidence="2">Uncharacterized protein</fullName>
    </submittedName>
</protein>
<feature type="compositionally biased region" description="Low complexity" evidence="1">
    <location>
        <begin position="321"/>
        <end position="340"/>
    </location>
</feature>
<feature type="compositionally biased region" description="Low complexity" evidence="1">
    <location>
        <begin position="16"/>
        <end position="27"/>
    </location>
</feature>
<feature type="compositionally biased region" description="Basic and acidic residues" evidence="1">
    <location>
        <begin position="515"/>
        <end position="536"/>
    </location>
</feature>
<feature type="compositionally biased region" description="Basic and acidic residues" evidence="1">
    <location>
        <begin position="102"/>
        <end position="112"/>
    </location>
</feature>
<dbReference type="OrthoDB" id="5288142at2759"/>
<feature type="region of interest" description="Disordered" evidence="1">
    <location>
        <begin position="186"/>
        <end position="221"/>
    </location>
</feature>
<dbReference type="Proteomes" id="UP000246991">
    <property type="component" value="Unassembled WGS sequence"/>
</dbReference>
<proteinExistence type="predicted"/>
<name>A0A317SSE7_9PEZI</name>
<evidence type="ECO:0000313" key="3">
    <source>
        <dbReference type="Proteomes" id="UP000246991"/>
    </source>
</evidence>
<keyword evidence="3" id="KW-1185">Reference proteome</keyword>
<accession>A0A317SSE7</accession>
<dbReference type="AlphaFoldDB" id="A0A317SSE7"/>
<feature type="region of interest" description="Disordered" evidence="1">
    <location>
        <begin position="239"/>
        <end position="283"/>
    </location>
</feature>
<evidence type="ECO:0000313" key="2">
    <source>
        <dbReference type="EMBL" id="PWW77329.1"/>
    </source>
</evidence>